<keyword evidence="1" id="KW-0812">Transmembrane</keyword>
<dbReference type="GO" id="GO:0015661">
    <property type="term" value="F:L-lysine efflux transmembrane transporter activity"/>
    <property type="evidence" value="ECO:0007669"/>
    <property type="project" value="InterPro"/>
</dbReference>
<keyword evidence="1" id="KW-0472">Membrane</keyword>
<feature type="transmembrane region" description="Helical" evidence="1">
    <location>
        <begin position="110"/>
        <end position="130"/>
    </location>
</feature>
<gene>
    <name evidence="2" type="ORF">P255_00712</name>
</gene>
<dbReference type="PATRIC" id="fig|1341683.3.peg.706"/>
<feature type="transmembrane region" description="Helical" evidence="1">
    <location>
        <begin position="253"/>
        <end position="274"/>
    </location>
</feature>
<evidence type="ECO:0000313" key="3">
    <source>
        <dbReference type="Proteomes" id="UP000018418"/>
    </source>
</evidence>
<comment type="caution">
    <text evidence="2">The sequence shown here is derived from an EMBL/GenBank/DDBJ whole genome shotgun (WGS) entry which is preliminary data.</text>
</comment>
<dbReference type="AlphaFoldDB" id="V2UDJ4"/>
<reference evidence="2 3" key="1">
    <citation type="submission" date="2013-10" db="EMBL/GenBank/DDBJ databases">
        <title>The Genome Sequence of Acinetobacter brisouii CIP 110357.</title>
        <authorList>
            <consortium name="The Broad Institute Genomics Platform"/>
            <consortium name="The Broad Institute Genome Sequencing Center for Infectious Disease"/>
            <person name="Cerqueira G."/>
            <person name="Feldgarden M."/>
            <person name="Courvalin P."/>
            <person name="Grillot-Courvalin C."/>
            <person name="Clermont D."/>
            <person name="Rocha E."/>
            <person name="Yoon E.-J."/>
            <person name="Nemec A."/>
            <person name="Young S.K."/>
            <person name="Zeng Q."/>
            <person name="Gargeya S."/>
            <person name="Fitzgerald M."/>
            <person name="Abouelleil A."/>
            <person name="Alvarado L."/>
            <person name="Berlin A.M."/>
            <person name="Chapman S.B."/>
            <person name="Gainer-Dewar J."/>
            <person name="Goldberg J."/>
            <person name="Gnerre S."/>
            <person name="Griggs A."/>
            <person name="Gujja S."/>
            <person name="Hansen M."/>
            <person name="Howarth C."/>
            <person name="Imamovic A."/>
            <person name="Ireland A."/>
            <person name="Larimer J."/>
            <person name="McCowan C."/>
            <person name="Murphy C."/>
            <person name="Pearson M."/>
            <person name="Poon T.W."/>
            <person name="Priest M."/>
            <person name="Roberts A."/>
            <person name="Saif S."/>
            <person name="Shea T."/>
            <person name="Sykes S."/>
            <person name="Wortman J."/>
            <person name="Nusbaum C."/>
            <person name="Birren B."/>
        </authorList>
    </citation>
    <scope>NUCLEOTIDE SEQUENCE [LARGE SCALE GENOMIC DNA]</scope>
    <source>
        <strain evidence="2 3">CIP 110357</strain>
    </source>
</reference>
<feature type="transmembrane region" description="Helical" evidence="1">
    <location>
        <begin position="142"/>
        <end position="163"/>
    </location>
</feature>
<feature type="transmembrane region" description="Helical" evidence="1">
    <location>
        <begin position="7"/>
        <end position="26"/>
    </location>
</feature>
<dbReference type="GO" id="GO:0005886">
    <property type="term" value="C:plasma membrane"/>
    <property type="evidence" value="ECO:0007669"/>
    <property type="project" value="TreeGrafter"/>
</dbReference>
<keyword evidence="3" id="KW-1185">Reference proteome</keyword>
<dbReference type="EMBL" id="AYEU01000003">
    <property type="protein sequence ID" value="ESK52558.1"/>
    <property type="molecule type" value="Genomic_DNA"/>
</dbReference>
<evidence type="ECO:0000313" key="2">
    <source>
        <dbReference type="EMBL" id="ESK52558.1"/>
    </source>
</evidence>
<dbReference type="PANTHER" id="PTHR35804:SF1">
    <property type="entry name" value="LYSINE EXPORTER LYSO"/>
    <property type="match status" value="1"/>
</dbReference>
<proteinExistence type="predicted"/>
<dbReference type="InterPro" id="IPR005642">
    <property type="entry name" value="LysO"/>
</dbReference>
<sequence>MTAPIKTLAVASIGYLVWSLLIVIGYQFADVLFQPDMGWKVLRESFIYASILSVSSFLLLLTRPVEEQGNIKPKRNFRGLLKPLQECCIAMLMVGLGMLSYLILPHDLHAAQFSHALLLILIVLIGIDLSTVRLARLTRHQIWVPSAMLLAIFMAAYIAQWLLPHSFTVLLTVASGFGWFSLSGSLVTSLLGKEMGSFALLTDLIREFYGIVLLFLCGRSLPRSVIGVCGATAMDSTLPFIKQNCRSSDVQLAIFSGFILTLLAPFLIVLFASLQ</sequence>
<organism evidence="2 3">
    <name type="scientific">Acinetobacter brisouii CIP 110357</name>
    <dbReference type="NCBI Taxonomy" id="1341683"/>
    <lineage>
        <taxon>Bacteria</taxon>
        <taxon>Pseudomonadati</taxon>
        <taxon>Pseudomonadota</taxon>
        <taxon>Gammaproteobacteria</taxon>
        <taxon>Moraxellales</taxon>
        <taxon>Moraxellaceae</taxon>
        <taxon>Acinetobacter</taxon>
    </lineage>
</organism>
<feature type="transmembrane region" description="Helical" evidence="1">
    <location>
        <begin position="169"/>
        <end position="191"/>
    </location>
</feature>
<dbReference type="PANTHER" id="PTHR35804">
    <property type="entry name" value="LYSINE EXPORTER LYSO"/>
    <property type="match status" value="1"/>
</dbReference>
<evidence type="ECO:0000256" key="1">
    <source>
        <dbReference type="SAM" id="Phobius"/>
    </source>
</evidence>
<keyword evidence="1" id="KW-1133">Transmembrane helix</keyword>
<evidence type="ECO:0008006" key="4">
    <source>
        <dbReference type="Google" id="ProtNLM"/>
    </source>
</evidence>
<accession>V2UDJ4</accession>
<dbReference type="RefSeq" id="WP_004903643.1">
    <property type="nucleotide sequence ID" value="NZ_BBTI01000001.1"/>
</dbReference>
<dbReference type="HOGENOM" id="CLU_045681_1_1_6"/>
<protein>
    <recommendedName>
        <fullName evidence="4">Lysine exporter LysO family protein</fullName>
    </recommendedName>
</protein>
<name>V2UDJ4_9GAMM</name>
<dbReference type="Pfam" id="PF03956">
    <property type="entry name" value="Lys_export"/>
    <property type="match status" value="1"/>
</dbReference>
<dbReference type="STRING" id="396323.VH98_07890"/>
<feature type="transmembrane region" description="Helical" evidence="1">
    <location>
        <begin position="83"/>
        <end position="104"/>
    </location>
</feature>
<feature type="transmembrane region" description="Helical" evidence="1">
    <location>
        <begin position="46"/>
        <end position="62"/>
    </location>
</feature>
<dbReference type="Proteomes" id="UP000018418">
    <property type="component" value="Unassembled WGS sequence"/>
</dbReference>